<gene>
    <name evidence="5" type="ORF">ACFP4F_33475</name>
</gene>
<dbReference type="InterPro" id="IPR036331">
    <property type="entry name" value="Chagasin-like_sf"/>
</dbReference>
<dbReference type="InterPro" id="IPR018990">
    <property type="entry name" value="Prot_inh_I42_chagasin"/>
</dbReference>
<sequence>MDATDGISTPSRKIGIAVAVAALLVTVYSLISLLTAGPQVYGPQDTVISVAPGERFSIELDDNPSTGYRWTVSPPSPDPHVLKPAGSHYEADEPVVAGSGGTRYLEFQAVRAGRTELALRRCFQCGTERADSGGERLAFRITVTD</sequence>
<name>A0ABW1MWL5_9ACTN</name>
<dbReference type="PANTHER" id="PTHR36530">
    <property type="entry name" value="INHIBITOR OF CYSTEINE PEPTIDASE"/>
    <property type="match status" value="1"/>
</dbReference>
<accession>A0ABW1MWL5</accession>
<keyword evidence="3" id="KW-0472">Membrane</keyword>
<evidence type="ECO:0000256" key="1">
    <source>
        <dbReference type="ARBA" id="ARBA00022690"/>
    </source>
</evidence>
<dbReference type="EMBL" id="JBHSPX010000014">
    <property type="protein sequence ID" value="MFC6067432.1"/>
    <property type="molecule type" value="Genomic_DNA"/>
</dbReference>
<dbReference type="InterPro" id="IPR052781">
    <property type="entry name" value="Cys_protease_inhibitor_I42"/>
</dbReference>
<evidence type="ECO:0000313" key="6">
    <source>
        <dbReference type="Proteomes" id="UP001596139"/>
    </source>
</evidence>
<keyword evidence="3" id="KW-1133">Transmembrane helix</keyword>
<evidence type="ECO:0000256" key="2">
    <source>
        <dbReference type="ARBA" id="ARBA00022704"/>
    </source>
</evidence>
<evidence type="ECO:0000256" key="3">
    <source>
        <dbReference type="SAM" id="Phobius"/>
    </source>
</evidence>
<dbReference type="Proteomes" id="UP001596139">
    <property type="component" value="Unassembled WGS sequence"/>
</dbReference>
<keyword evidence="3" id="KW-0812">Transmembrane</keyword>
<dbReference type="GO" id="GO:0030414">
    <property type="term" value="F:peptidase inhibitor activity"/>
    <property type="evidence" value="ECO:0007669"/>
    <property type="project" value="UniProtKB-KW"/>
</dbReference>
<evidence type="ECO:0000313" key="5">
    <source>
        <dbReference type="EMBL" id="MFC6067432.1"/>
    </source>
</evidence>
<feature type="domain" description="Proteinase inhibitor I42 chagasin" evidence="4">
    <location>
        <begin position="50"/>
        <end position="124"/>
    </location>
</feature>
<comment type="caution">
    <text evidence="5">The sequence shown here is derived from an EMBL/GenBank/DDBJ whole genome shotgun (WGS) entry which is preliminary data.</text>
</comment>
<feature type="transmembrane region" description="Helical" evidence="3">
    <location>
        <begin position="14"/>
        <end position="34"/>
    </location>
</feature>
<evidence type="ECO:0000259" key="4">
    <source>
        <dbReference type="Pfam" id="PF09394"/>
    </source>
</evidence>
<proteinExistence type="predicted"/>
<reference evidence="6" key="1">
    <citation type="journal article" date="2019" name="Int. J. Syst. Evol. Microbiol.">
        <title>The Global Catalogue of Microorganisms (GCM) 10K type strain sequencing project: providing services to taxonomists for standard genome sequencing and annotation.</title>
        <authorList>
            <consortium name="The Broad Institute Genomics Platform"/>
            <consortium name="The Broad Institute Genome Sequencing Center for Infectious Disease"/>
            <person name="Wu L."/>
            <person name="Ma J."/>
        </authorList>
    </citation>
    <scope>NUCLEOTIDE SEQUENCE [LARGE SCALE GENOMIC DNA]</scope>
    <source>
        <strain evidence="6">CGMCC 1.15180</strain>
    </source>
</reference>
<organism evidence="5 6">
    <name type="scientific">Streptomyces ochraceiscleroticus</name>
    <dbReference type="NCBI Taxonomy" id="47761"/>
    <lineage>
        <taxon>Bacteria</taxon>
        <taxon>Bacillati</taxon>
        <taxon>Actinomycetota</taxon>
        <taxon>Actinomycetes</taxon>
        <taxon>Kitasatosporales</taxon>
        <taxon>Streptomycetaceae</taxon>
        <taxon>Streptomyces</taxon>
    </lineage>
</organism>
<keyword evidence="2" id="KW-0789">Thiol protease inhibitor</keyword>
<keyword evidence="1 5" id="KW-0646">Protease inhibitor</keyword>
<dbReference type="Gene3D" id="2.60.40.2020">
    <property type="match status" value="1"/>
</dbReference>
<dbReference type="PANTHER" id="PTHR36530:SF1">
    <property type="entry name" value="AMOEBIASIN-1"/>
    <property type="match status" value="1"/>
</dbReference>
<keyword evidence="6" id="KW-1185">Reference proteome</keyword>
<dbReference type="SUPFAM" id="SSF141066">
    <property type="entry name" value="ICP-like"/>
    <property type="match status" value="1"/>
</dbReference>
<protein>
    <submittedName>
        <fullName evidence="5">Protease inhibitor I42 family protein</fullName>
    </submittedName>
</protein>
<dbReference type="Pfam" id="PF09394">
    <property type="entry name" value="Inhibitor_I42"/>
    <property type="match status" value="1"/>
</dbReference>
<dbReference type="RefSeq" id="WP_051862742.1">
    <property type="nucleotide sequence ID" value="NZ_JBHSPX010000014.1"/>
</dbReference>